<reference evidence="1 2" key="1">
    <citation type="submission" date="2019-03" db="EMBL/GenBank/DDBJ databases">
        <title>Genomic Encyclopedia of Type Strains, Phase IV (KMG-IV): sequencing the most valuable type-strain genomes for metagenomic binning, comparative biology and taxonomic classification.</title>
        <authorList>
            <person name="Goeker M."/>
        </authorList>
    </citation>
    <scope>NUCLEOTIDE SEQUENCE [LARGE SCALE GENOMIC DNA]</scope>
    <source>
        <strain evidence="1 2">DSM 45361</strain>
    </source>
</reference>
<dbReference type="AlphaFoldDB" id="A0A4R6RSG3"/>
<comment type="caution">
    <text evidence="1">The sequence shown here is derived from an EMBL/GenBank/DDBJ whole genome shotgun (WGS) entry which is preliminary data.</text>
</comment>
<gene>
    <name evidence="1" type="ORF">EV186_11431</name>
</gene>
<dbReference type="OrthoDB" id="2962349at2"/>
<dbReference type="Proteomes" id="UP000295444">
    <property type="component" value="Unassembled WGS sequence"/>
</dbReference>
<name>A0A4R6RSG3_LABRH</name>
<sequence length="219" mass="24521">MAELDIQPRECRWAHLSLCVLDAVHSIGVRYETVKALCWKYGEPLLGTVLVAPAKVGTYVEQPLREFAEWAVELGEAELADALGNHHRTSTRRGAPLKTRADIEYAQILVRHGINLLGDAADLLGDAERLARVEADLATVPGHGWSGIRMNYLWMLVGSDDRIKPDRMVRRWLGRHLGREVGVGEAVELVTKLAAANDRTPWEVDHAIWRAQRSRPKRG</sequence>
<dbReference type="EMBL" id="SNXZ01000014">
    <property type="protein sequence ID" value="TDP89207.1"/>
    <property type="molecule type" value="Genomic_DNA"/>
</dbReference>
<evidence type="ECO:0000313" key="1">
    <source>
        <dbReference type="EMBL" id="TDP89207.1"/>
    </source>
</evidence>
<accession>A0A4R6RSG3</accession>
<organism evidence="1 2">
    <name type="scientific">Labedaea rhizosphaerae</name>
    <dbReference type="NCBI Taxonomy" id="598644"/>
    <lineage>
        <taxon>Bacteria</taxon>
        <taxon>Bacillati</taxon>
        <taxon>Actinomycetota</taxon>
        <taxon>Actinomycetes</taxon>
        <taxon>Pseudonocardiales</taxon>
        <taxon>Pseudonocardiaceae</taxon>
        <taxon>Labedaea</taxon>
    </lineage>
</organism>
<keyword evidence="2" id="KW-1185">Reference proteome</keyword>
<proteinExistence type="predicted"/>
<evidence type="ECO:0000313" key="2">
    <source>
        <dbReference type="Proteomes" id="UP000295444"/>
    </source>
</evidence>
<protein>
    <submittedName>
        <fullName evidence="1">Uncharacterized protein</fullName>
    </submittedName>
</protein>